<proteinExistence type="predicted"/>
<reference evidence="1 2" key="1">
    <citation type="submission" date="2016-10" db="EMBL/GenBank/DDBJ databases">
        <title>Comparative genome analysis of multiple Pseudomonas spp. focuses on biocontrol and plant growth promoting traits.</title>
        <authorList>
            <person name="Tao X.-Y."/>
            <person name="Taylor C.G."/>
        </authorList>
    </citation>
    <scope>NUCLEOTIDE SEQUENCE [LARGE SCALE GENOMIC DNA]</scope>
    <source>
        <strain evidence="1 2">39A2</strain>
    </source>
</reference>
<evidence type="ECO:0000313" key="1">
    <source>
        <dbReference type="EMBL" id="RON50340.1"/>
    </source>
</evidence>
<comment type="caution">
    <text evidence="1">The sequence shown here is derived from an EMBL/GenBank/DDBJ whole genome shotgun (WGS) entry which is preliminary data.</text>
</comment>
<dbReference type="AlphaFoldDB" id="A0A423KDA6"/>
<sequence length="77" mass="8251">MIGGAAFASKPAPTFEMHSPVGAGLLAKNDDAVGLKDRVVCFASKLCSYGPRRLFREQALFLQSDAASMLRSPLLHD</sequence>
<accession>A0A423KDA6</accession>
<evidence type="ECO:0000313" key="2">
    <source>
        <dbReference type="Proteomes" id="UP000283627"/>
    </source>
</evidence>
<organism evidence="1 2">
    <name type="scientific">Pseudomonas frederiksbergensis</name>
    <dbReference type="NCBI Taxonomy" id="104087"/>
    <lineage>
        <taxon>Bacteria</taxon>
        <taxon>Pseudomonadati</taxon>
        <taxon>Pseudomonadota</taxon>
        <taxon>Gammaproteobacteria</taxon>
        <taxon>Pseudomonadales</taxon>
        <taxon>Pseudomonadaceae</taxon>
        <taxon>Pseudomonas</taxon>
    </lineage>
</organism>
<dbReference type="Proteomes" id="UP000283627">
    <property type="component" value="Unassembled WGS sequence"/>
</dbReference>
<name>A0A423KDA6_9PSED</name>
<dbReference type="EMBL" id="MOBP01000014">
    <property type="protein sequence ID" value="RON50340.1"/>
    <property type="molecule type" value="Genomic_DNA"/>
</dbReference>
<protein>
    <submittedName>
        <fullName evidence="1">Uncharacterized protein</fullName>
    </submittedName>
</protein>
<gene>
    <name evidence="1" type="ORF">BK665_21405</name>
</gene>